<evidence type="ECO:0000256" key="1">
    <source>
        <dbReference type="ARBA" id="ARBA00004826"/>
    </source>
</evidence>
<keyword evidence="8 10" id="KW-0414">Isoprene biosynthesis</keyword>
<dbReference type="GO" id="GO:0004452">
    <property type="term" value="F:isopentenyl-diphosphate delta-isomerase activity"/>
    <property type="evidence" value="ECO:0007669"/>
    <property type="project" value="UniProtKB-UniRule"/>
</dbReference>
<protein>
    <recommendedName>
        <fullName evidence="3 10">Isopentenyl-diphosphate Delta-isomerase</fullName>
        <shortName evidence="10">IPP isomerase</shortName>
        <ecNumber evidence="3 10">5.3.3.2</ecNumber>
    </recommendedName>
    <alternativeName>
        <fullName evidence="10">IPP:DMAPP isomerase</fullName>
    </alternativeName>
    <alternativeName>
        <fullName evidence="10">Isopentenyl pyrophosphate isomerase</fullName>
    </alternativeName>
</protein>
<dbReference type="GO" id="GO:0046872">
    <property type="term" value="F:metal ion binding"/>
    <property type="evidence" value="ECO:0007669"/>
    <property type="project" value="UniProtKB-KW"/>
</dbReference>
<dbReference type="EMBL" id="ACEB01000023">
    <property type="protein sequence ID" value="EEG26648.1"/>
    <property type="molecule type" value="Genomic_DNA"/>
</dbReference>
<evidence type="ECO:0000256" key="9">
    <source>
        <dbReference type="ARBA" id="ARBA00023235"/>
    </source>
</evidence>
<sequence>MKPMTDVVVLVDDHGHPIGTAPKATVHTTDTPLHLAFSCYVAHNGKILVTRRALLKKTWPGVWTNSACGHLAPKETAQQAVLRWVPHELGVPVRNLRCVLPEFRYRAVDSRGIVENEICPVFIAEVSGEVQPAADEVDSYQWVTPADLLAAVDAAPFTFSPWMVEQLAFPKLRSALLALSA</sequence>
<evidence type="ECO:0000313" key="13">
    <source>
        <dbReference type="EMBL" id="EEG26648.1"/>
    </source>
</evidence>
<dbReference type="UniPathway" id="UPA00059">
    <property type="reaction ID" value="UER00104"/>
</dbReference>
<feature type="binding site" evidence="10">
    <location>
        <position position="117"/>
    </location>
    <ligand>
        <name>Mn(2+)</name>
        <dbReference type="ChEBI" id="CHEBI:29035"/>
    </ligand>
</feature>
<name>C0E450_9CORY</name>
<keyword evidence="4 10" id="KW-0963">Cytoplasm</keyword>
<organism evidence="13 14">
    <name type="scientific">Corynebacterium matruchotii ATCC 33806</name>
    <dbReference type="NCBI Taxonomy" id="566549"/>
    <lineage>
        <taxon>Bacteria</taxon>
        <taxon>Bacillati</taxon>
        <taxon>Actinomycetota</taxon>
        <taxon>Actinomycetes</taxon>
        <taxon>Mycobacteriales</taxon>
        <taxon>Corynebacteriaceae</taxon>
        <taxon>Corynebacterium</taxon>
    </lineage>
</organism>
<evidence type="ECO:0000256" key="6">
    <source>
        <dbReference type="ARBA" id="ARBA00022842"/>
    </source>
</evidence>
<evidence type="ECO:0000256" key="2">
    <source>
        <dbReference type="ARBA" id="ARBA00007579"/>
    </source>
</evidence>
<feature type="domain" description="Nudix hydrolase" evidence="12">
    <location>
        <begin position="32"/>
        <end position="165"/>
    </location>
</feature>
<comment type="pathway">
    <text evidence="1 10">Isoprenoid biosynthesis; dimethylallyl diphosphate biosynthesis; dimethylallyl diphosphate from isopentenyl diphosphate: step 1/1.</text>
</comment>
<comment type="caution">
    <text evidence="13">The sequence shown here is derived from an EMBL/GenBank/DDBJ whole genome shotgun (WGS) entry which is preliminary data.</text>
</comment>
<dbReference type="GO" id="GO:0008299">
    <property type="term" value="P:isoprenoid biosynthetic process"/>
    <property type="evidence" value="ECO:0007669"/>
    <property type="project" value="UniProtKB-UniRule"/>
</dbReference>
<dbReference type="Pfam" id="PF00293">
    <property type="entry name" value="NUDIX"/>
    <property type="match status" value="1"/>
</dbReference>
<dbReference type="RefSeq" id="WP_005521564.1">
    <property type="nucleotide sequence ID" value="NZ_EQ973329.1"/>
</dbReference>
<feature type="active site" evidence="10 11">
    <location>
        <position position="117"/>
    </location>
</feature>
<dbReference type="InterPro" id="IPR056375">
    <property type="entry name" value="Idi_bact"/>
</dbReference>
<dbReference type="GO" id="GO:0050992">
    <property type="term" value="P:dimethylallyl diphosphate biosynthetic process"/>
    <property type="evidence" value="ECO:0007669"/>
    <property type="project" value="UniProtKB-UniRule"/>
</dbReference>
<comment type="cofactor">
    <cofactor evidence="10">
        <name>Mg(2+)</name>
        <dbReference type="ChEBI" id="CHEBI:18420"/>
    </cofactor>
    <text evidence="10">Binds 1 Mg(2+) ion per subunit. The magnesium ion binds only when substrate is bound.</text>
</comment>
<evidence type="ECO:0000313" key="14">
    <source>
        <dbReference type="Proteomes" id="UP000006247"/>
    </source>
</evidence>
<evidence type="ECO:0000256" key="5">
    <source>
        <dbReference type="ARBA" id="ARBA00022723"/>
    </source>
</evidence>
<dbReference type="Gene3D" id="3.90.79.10">
    <property type="entry name" value="Nucleoside Triphosphate Pyrophosphohydrolase"/>
    <property type="match status" value="1"/>
</dbReference>
<dbReference type="CDD" id="cd02885">
    <property type="entry name" value="NUDIX_IPP_Isomerase"/>
    <property type="match status" value="1"/>
</dbReference>
<dbReference type="AlphaFoldDB" id="C0E450"/>
<feature type="binding site" evidence="10">
    <location>
        <position position="70"/>
    </location>
    <ligand>
        <name>Mn(2+)</name>
        <dbReference type="ChEBI" id="CHEBI:29035"/>
    </ligand>
</feature>
<evidence type="ECO:0000256" key="8">
    <source>
        <dbReference type="ARBA" id="ARBA00023229"/>
    </source>
</evidence>
<proteinExistence type="inferred from homology"/>
<dbReference type="InterPro" id="IPR011876">
    <property type="entry name" value="IsopentenylPP_isomerase_typ1"/>
</dbReference>
<evidence type="ECO:0000256" key="10">
    <source>
        <dbReference type="HAMAP-Rule" id="MF_00202"/>
    </source>
</evidence>
<feature type="binding site" evidence="10">
    <location>
        <position position="88"/>
    </location>
    <ligand>
        <name>Mg(2+)</name>
        <dbReference type="ChEBI" id="CHEBI:18420"/>
    </ligand>
</feature>
<comment type="subcellular location">
    <subcellularLocation>
        <location evidence="10">Cytoplasm</location>
    </subcellularLocation>
</comment>
<dbReference type="PIRSF" id="PIRSF018427">
    <property type="entry name" value="Isopntndiph_ism"/>
    <property type="match status" value="1"/>
</dbReference>
<dbReference type="PANTHER" id="PTHR10885">
    <property type="entry name" value="ISOPENTENYL-DIPHOSPHATE DELTA-ISOMERASE"/>
    <property type="match status" value="1"/>
</dbReference>
<keyword evidence="9 10" id="KW-0413">Isomerase</keyword>
<dbReference type="NCBIfam" id="TIGR02150">
    <property type="entry name" value="IPP_isom_1"/>
    <property type="match status" value="1"/>
</dbReference>
<dbReference type="PANTHER" id="PTHR10885:SF0">
    <property type="entry name" value="ISOPENTENYL-DIPHOSPHATE DELTA-ISOMERASE"/>
    <property type="match status" value="1"/>
</dbReference>
<dbReference type="NCBIfam" id="NF002995">
    <property type="entry name" value="PRK03759.1"/>
    <property type="match status" value="1"/>
</dbReference>
<dbReference type="FunFam" id="3.90.79.10:FF:000009">
    <property type="entry name" value="Isopentenyl-diphosphate Delta-isomerase"/>
    <property type="match status" value="1"/>
</dbReference>
<dbReference type="InterPro" id="IPR000086">
    <property type="entry name" value="NUDIX_hydrolase_dom"/>
</dbReference>
<comment type="similarity">
    <text evidence="2 10">Belongs to the IPP isomerase type 1 family.</text>
</comment>
<accession>C0E450</accession>
<dbReference type="HAMAP" id="MF_00202">
    <property type="entry name" value="Idi"/>
    <property type="match status" value="1"/>
</dbReference>
<feature type="binding site" evidence="10">
    <location>
        <position position="27"/>
    </location>
    <ligand>
        <name>Mn(2+)</name>
        <dbReference type="ChEBI" id="CHEBI:29035"/>
    </ligand>
</feature>
<evidence type="ECO:0000256" key="7">
    <source>
        <dbReference type="ARBA" id="ARBA00023211"/>
    </source>
</evidence>
<comment type="cofactor">
    <cofactor evidence="10">
        <name>Mn(2+)</name>
        <dbReference type="ChEBI" id="CHEBI:29035"/>
    </cofactor>
    <text evidence="10">Binds 1 Mn(2+) ion per subunit.</text>
</comment>
<dbReference type="Proteomes" id="UP000006247">
    <property type="component" value="Unassembled WGS sequence"/>
</dbReference>
<comment type="function">
    <text evidence="10">Catalyzes the 1,3-allylic rearrangement of the homoallylic substrate isopentenyl (IPP) to its highly electrophilic allylic isomer, dimethylallyl diphosphate (DMAPP).</text>
</comment>
<keyword evidence="7 10" id="KW-0464">Manganese</keyword>
<comment type="catalytic activity">
    <reaction evidence="10">
        <text>isopentenyl diphosphate = dimethylallyl diphosphate</text>
        <dbReference type="Rhea" id="RHEA:23284"/>
        <dbReference type="ChEBI" id="CHEBI:57623"/>
        <dbReference type="ChEBI" id="CHEBI:128769"/>
        <dbReference type="EC" id="5.3.3.2"/>
    </reaction>
</comment>
<evidence type="ECO:0000259" key="12">
    <source>
        <dbReference type="PROSITE" id="PS51462"/>
    </source>
</evidence>
<gene>
    <name evidence="10 13" type="primary">idi</name>
    <name evidence="13" type="ORF">CORMATOL_01771</name>
</gene>
<dbReference type="EC" id="5.3.3.2" evidence="3 10"/>
<feature type="binding site" evidence="10">
    <location>
        <position position="115"/>
    </location>
    <ligand>
        <name>Mn(2+)</name>
        <dbReference type="ChEBI" id="CHEBI:29035"/>
    </ligand>
</feature>
<dbReference type="InterPro" id="IPR015797">
    <property type="entry name" value="NUDIX_hydrolase-like_dom_sf"/>
</dbReference>
<feature type="active site" evidence="10 11">
    <location>
        <position position="68"/>
    </location>
</feature>
<dbReference type="HOGENOM" id="CLU_060552_2_0_11"/>
<evidence type="ECO:0000256" key="3">
    <source>
        <dbReference type="ARBA" id="ARBA00012057"/>
    </source>
</evidence>
<keyword evidence="5 10" id="KW-0479">Metal-binding</keyword>
<dbReference type="SUPFAM" id="SSF55811">
    <property type="entry name" value="Nudix"/>
    <property type="match status" value="1"/>
</dbReference>
<evidence type="ECO:0000256" key="4">
    <source>
        <dbReference type="ARBA" id="ARBA00022490"/>
    </source>
</evidence>
<dbReference type="GO" id="GO:0005737">
    <property type="term" value="C:cytoplasm"/>
    <property type="evidence" value="ECO:0007669"/>
    <property type="project" value="UniProtKB-SubCell"/>
</dbReference>
<dbReference type="PROSITE" id="PS51462">
    <property type="entry name" value="NUDIX"/>
    <property type="match status" value="1"/>
</dbReference>
<evidence type="ECO:0000256" key="11">
    <source>
        <dbReference type="PIRSR" id="PIRSR018427-1"/>
    </source>
</evidence>
<feature type="binding site" evidence="10">
    <location>
        <position position="34"/>
    </location>
    <ligand>
        <name>Mn(2+)</name>
        <dbReference type="ChEBI" id="CHEBI:29035"/>
    </ligand>
</feature>
<keyword evidence="6 10" id="KW-0460">Magnesium</keyword>
<reference evidence="13 14" key="1">
    <citation type="submission" date="2009-01" db="EMBL/GenBank/DDBJ databases">
        <authorList>
            <person name="Fulton L."/>
            <person name="Clifton S."/>
            <person name="Chinwalla A.T."/>
            <person name="Mitreva M."/>
            <person name="Sodergren E."/>
            <person name="Weinstock G."/>
            <person name="Clifton S."/>
            <person name="Dooling D.J."/>
            <person name="Fulton B."/>
            <person name="Minx P."/>
            <person name="Pepin K.H."/>
            <person name="Johnson M."/>
            <person name="Bhonagiri V."/>
            <person name="Nash W.E."/>
            <person name="Mardis E.R."/>
            <person name="Wilson R.K."/>
        </authorList>
    </citation>
    <scope>NUCLEOTIDE SEQUENCE [LARGE SCALE GENOMIC DNA]</scope>
    <source>
        <strain evidence="13 14">ATCC 33806</strain>
    </source>
</reference>